<comment type="caution">
    <text evidence="4">The sequence shown here is derived from an EMBL/GenBank/DDBJ whole genome shotgun (WGS) entry which is preliminary data.</text>
</comment>
<dbReference type="GO" id="GO:0006014">
    <property type="term" value="P:D-ribose metabolic process"/>
    <property type="evidence" value="ECO:0007669"/>
    <property type="project" value="TreeGrafter"/>
</dbReference>
<feature type="active site" description="Proton acceptor" evidence="3">
    <location>
        <position position="105"/>
    </location>
</feature>
<feature type="binding site" evidence="3">
    <location>
        <begin position="96"/>
        <end position="99"/>
    </location>
    <ligand>
        <name>substrate</name>
    </ligand>
</feature>
<dbReference type="PANTHER" id="PTHR11934">
    <property type="entry name" value="RIBOSE-5-PHOSPHATE ISOMERASE"/>
    <property type="match status" value="1"/>
</dbReference>
<dbReference type="GO" id="GO:0005829">
    <property type="term" value="C:cytosol"/>
    <property type="evidence" value="ECO:0007669"/>
    <property type="project" value="TreeGrafter"/>
</dbReference>
<dbReference type="CDD" id="cd01398">
    <property type="entry name" value="RPI_A"/>
    <property type="match status" value="1"/>
</dbReference>
<evidence type="ECO:0000256" key="2">
    <source>
        <dbReference type="ARBA" id="ARBA00023235"/>
    </source>
</evidence>
<dbReference type="InterPro" id="IPR004788">
    <property type="entry name" value="Ribose5P_isomerase_type_A"/>
</dbReference>
<reference evidence="4 5" key="1">
    <citation type="journal article" date="2016" name="Front. Microbiol.">
        <title>Comprehensive Phylogenetic Analysis of Bovine Non-aureus Staphylococci Species Based on Whole-Genome Sequencing.</title>
        <authorList>
            <person name="Naushad S."/>
            <person name="Barkema H.W."/>
            <person name="Luby C."/>
            <person name="Condas L.A."/>
            <person name="Nobrega D.B."/>
            <person name="Carson D.A."/>
            <person name="De Buck J."/>
        </authorList>
    </citation>
    <scope>NUCLEOTIDE SEQUENCE [LARGE SCALE GENOMIC DNA]</scope>
    <source>
        <strain evidence="4 5">SNUC 2204</strain>
    </source>
</reference>
<dbReference type="EC" id="5.3.1.6" evidence="3"/>
<dbReference type="InterPro" id="IPR020672">
    <property type="entry name" value="Ribose5P_isomerase_typA_subgr"/>
</dbReference>
<proteinExistence type="inferred from homology"/>
<comment type="pathway">
    <text evidence="3">Carbohydrate degradation; pentose phosphate pathway; D-ribose 5-phosphate from D-ribulose 5-phosphate (non-oxidative stage): step 1/1.</text>
</comment>
<dbReference type="SUPFAM" id="SSF100950">
    <property type="entry name" value="NagB/RpiA/CoA transferase-like"/>
    <property type="match status" value="1"/>
</dbReference>
<dbReference type="InterPro" id="IPR037171">
    <property type="entry name" value="NagB/RpiA_transferase-like"/>
</dbReference>
<dbReference type="PANTHER" id="PTHR11934:SF0">
    <property type="entry name" value="RIBOSE-5-PHOSPHATE ISOMERASE"/>
    <property type="match status" value="1"/>
</dbReference>
<dbReference type="SUPFAM" id="SSF75445">
    <property type="entry name" value="D-ribose-5-phosphate isomerase (RpiA), lid domain"/>
    <property type="match status" value="1"/>
</dbReference>
<feature type="binding site" evidence="3">
    <location>
        <begin position="83"/>
        <end position="86"/>
    </location>
    <ligand>
        <name>substrate</name>
    </ligand>
</feature>
<name>A0A2T4PVL5_9STAP</name>
<dbReference type="GO" id="GO:0009052">
    <property type="term" value="P:pentose-phosphate shunt, non-oxidative branch"/>
    <property type="evidence" value="ECO:0007669"/>
    <property type="project" value="UniProtKB-UniRule"/>
</dbReference>
<dbReference type="EMBL" id="PZFK01000005">
    <property type="protein sequence ID" value="PTI30491.1"/>
    <property type="molecule type" value="Genomic_DNA"/>
</dbReference>
<dbReference type="Gene3D" id="3.30.70.260">
    <property type="match status" value="1"/>
</dbReference>
<comment type="function">
    <text evidence="3">Catalyzes the reversible conversion of ribose-5-phosphate to ribulose 5-phosphate.</text>
</comment>
<gene>
    <name evidence="3" type="primary">rpiA</name>
    <name evidence="4" type="ORF">BU072_03540</name>
</gene>
<evidence type="ECO:0000256" key="3">
    <source>
        <dbReference type="HAMAP-Rule" id="MF_00170"/>
    </source>
</evidence>
<keyword evidence="2 3" id="KW-0413">Isomerase</keyword>
<comment type="catalytic activity">
    <reaction evidence="1 3">
        <text>aldehydo-D-ribose 5-phosphate = D-ribulose 5-phosphate</text>
        <dbReference type="Rhea" id="RHEA:14657"/>
        <dbReference type="ChEBI" id="CHEBI:58121"/>
        <dbReference type="ChEBI" id="CHEBI:58273"/>
        <dbReference type="EC" id="5.3.1.6"/>
    </reaction>
</comment>
<evidence type="ECO:0000313" key="4">
    <source>
        <dbReference type="EMBL" id="PTI30491.1"/>
    </source>
</evidence>
<dbReference type="FunFam" id="3.40.50.1360:FF:000001">
    <property type="entry name" value="Ribose-5-phosphate isomerase A"/>
    <property type="match status" value="1"/>
</dbReference>
<dbReference type="Proteomes" id="UP000241209">
    <property type="component" value="Unassembled WGS sequence"/>
</dbReference>
<feature type="binding site" evidence="3">
    <location>
        <begin position="28"/>
        <end position="31"/>
    </location>
    <ligand>
        <name>substrate</name>
    </ligand>
</feature>
<evidence type="ECO:0000256" key="1">
    <source>
        <dbReference type="ARBA" id="ARBA00001713"/>
    </source>
</evidence>
<dbReference type="STRING" id="1167632.GCA_000286335_02508"/>
<dbReference type="NCBIfam" id="NF001924">
    <property type="entry name" value="PRK00702.1"/>
    <property type="match status" value="1"/>
</dbReference>
<dbReference type="UniPathway" id="UPA00115">
    <property type="reaction ID" value="UER00412"/>
</dbReference>
<dbReference type="AlphaFoldDB" id="A0A2T4PVL5"/>
<dbReference type="HAMAP" id="MF_00170">
    <property type="entry name" value="Rib_5P_isom_A"/>
    <property type="match status" value="1"/>
</dbReference>
<feature type="binding site" evidence="3">
    <location>
        <position position="123"/>
    </location>
    <ligand>
        <name>substrate</name>
    </ligand>
</feature>
<dbReference type="Gene3D" id="3.40.50.1360">
    <property type="match status" value="1"/>
</dbReference>
<dbReference type="GO" id="GO:0004751">
    <property type="term" value="F:ribose-5-phosphate isomerase activity"/>
    <property type="evidence" value="ECO:0007669"/>
    <property type="project" value="UniProtKB-UniRule"/>
</dbReference>
<protein>
    <recommendedName>
        <fullName evidence="3">Ribose-5-phosphate isomerase A</fullName>
        <ecNumber evidence="3">5.3.1.6</ecNumber>
    </recommendedName>
    <alternativeName>
        <fullName evidence="3">Phosphoriboisomerase A</fullName>
        <shortName evidence="3">PRI</shortName>
    </alternativeName>
</protein>
<comment type="similarity">
    <text evidence="3">Belongs to the ribose 5-phosphate isomerase family.</text>
</comment>
<sequence length="226" mass="24948">MNQDKLKEQVAHEAVNDIEDGMVVGLGTGSTMYYAIQRLGERVKDGLNIKGIPTSEQTAKWAQQYGIPLTDFSEVSHLDIVIDGADEIDGNFQLIKGGGGALLREKIVANATDQFIVIVDESKYVKTLGKFKLPVEVIPFGWEVAAREIEALGCEATLRVDKDGAFLTDNGHYILDCNFKEIHNPEKLNRDLISIIGVVETGLFINMVQKVLISYSNPERIIALNN</sequence>
<evidence type="ECO:0000313" key="5">
    <source>
        <dbReference type="Proteomes" id="UP000241209"/>
    </source>
</evidence>
<organism evidence="4 5">
    <name type="scientific">Mammaliicoccus vitulinus</name>
    <dbReference type="NCBI Taxonomy" id="71237"/>
    <lineage>
        <taxon>Bacteria</taxon>
        <taxon>Bacillati</taxon>
        <taxon>Bacillota</taxon>
        <taxon>Bacilli</taxon>
        <taxon>Bacillales</taxon>
        <taxon>Staphylococcaceae</taxon>
        <taxon>Mammaliicoccus</taxon>
    </lineage>
</organism>
<dbReference type="GeneID" id="64115487"/>
<comment type="subunit">
    <text evidence="3">Homodimer.</text>
</comment>
<dbReference type="NCBIfam" id="TIGR00021">
    <property type="entry name" value="rpiA"/>
    <property type="match status" value="1"/>
</dbReference>
<dbReference type="RefSeq" id="WP_107537128.1">
    <property type="nucleotide sequence ID" value="NZ_BMDF01000011.1"/>
</dbReference>
<accession>A0A2T4PVL5</accession>
<dbReference type="Pfam" id="PF06026">
    <property type="entry name" value="Rib_5-P_isom_A"/>
    <property type="match status" value="1"/>
</dbReference>